<dbReference type="InterPro" id="IPR025511">
    <property type="entry name" value="DUF4398"/>
</dbReference>
<organism evidence="3 4">
    <name type="scientific">Marinobacter adhaerens</name>
    <dbReference type="NCBI Taxonomy" id="1033846"/>
    <lineage>
        <taxon>Bacteria</taxon>
        <taxon>Pseudomonadati</taxon>
        <taxon>Pseudomonadota</taxon>
        <taxon>Gammaproteobacteria</taxon>
        <taxon>Pseudomonadales</taxon>
        <taxon>Marinobacteraceae</taxon>
        <taxon>Marinobacter</taxon>
    </lineage>
</organism>
<sequence length="128" mass="13692">MSNYMSILGAVGIAGIAVAITGCASSVEPPTSQMRAAESSVQQAVSSDARNFEPVLLNQAQNKLADAEELIDDEMSEENYQKALHLLEQASVDAQLAGARAETAKAKQAVEEINRNIESLRQRMNGSQ</sequence>
<name>A0A352IW83_9GAMM</name>
<reference evidence="3 4" key="1">
    <citation type="journal article" date="2018" name="Nat. Biotechnol.">
        <title>A standardized bacterial taxonomy based on genome phylogeny substantially revises the tree of life.</title>
        <authorList>
            <person name="Parks D.H."/>
            <person name="Chuvochina M."/>
            <person name="Waite D.W."/>
            <person name="Rinke C."/>
            <person name="Skarshewski A."/>
            <person name="Chaumeil P.A."/>
            <person name="Hugenholtz P."/>
        </authorList>
    </citation>
    <scope>NUCLEOTIDE SEQUENCE [LARGE SCALE GENOMIC DNA]</scope>
    <source>
        <strain evidence="3">UBA9380</strain>
    </source>
</reference>
<proteinExistence type="predicted"/>
<dbReference type="Pfam" id="PF14346">
    <property type="entry name" value="DUF4398"/>
    <property type="match status" value="1"/>
</dbReference>
<feature type="domain" description="DUF4398" evidence="2">
    <location>
        <begin position="33"/>
        <end position="112"/>
    </location>
</feature>
<evidence type="ECO:0000256" key="1">
    <source>
        <dbReference type="SAM" id="Coils"/>
    </source>
</evidence>
<evidence type="ECO:0000313" key="3">
    <source>
        <dbReference type="EMBL" id="HBC35716.1"/>
    </source>
</evidence>
<feature type="coiled-coil region" evidence="1">
    <location>
        <begin position="57"/>
        <end position="123"/>
    </location>
</feature>
<dbReference type="EMBL" id="DNNA01000251">
    <property type="protein sequence ID" value="HBC35716.1"/>
    <property type="molecule type" value="Genomic_DNA"/>
</dbReference>
<keyword evidence="1" id="KW-0175">Coiled coil</keyword>
<evidence type="ECO:0000259" key="2">
    <source>
        <dbReference type="Pfam" id="PF14346"/>
    </source>
</evidence>
<dbReference type="Gene3D" id="1.20.1270.390">
    <property type="match status" value="1"/>
</dbReference>
<comment type="caution">
    <text evidence="3">The sequence shown here is derived from an EMBL/GenBank/DDBJ whole genome shotgun (WGS) entry which is preliminary data.</text>
</comment>
<evidence type="ECO:0000313" key="4">
    <source>
        <dbReference type="Proteomes" id="UP000263489"/>
    </source>
</evidence>
<gene>
    <name evidence="3" type="ORF">DC045_15705</name>
</gene>
<protein>
    <submittedName>
        <fullName evidence="3">DUF4398 domain-containing protein</fullName>
    </submittedName>
</protein>
<dbReference type="AlphaFoldDB" id="A0A352IW83"/>
<accession>A0A352IW83</accession>
<dbReference type="Proteomes" id="UP000263489">
    <property type="component" value="Unassembled WGS sequence"/>
</dbReference>